<reference evidence="2 3" key="1">
    <citation type="submission" date="2019-12" db="EMBL/GenBank/DDBJ databases">
        <title>Roseobacter cerasinus sp. nov., isolated from seawater around aquaculture.</title>
        <authorList>
            <person name="Muramatsu S."/>
            <person name="Takabe Y."/>
            <person name="Mori K."/>
            <person name="Takaichi S."/>
            <person name="Hanada S."/>
        </authorList>
    </citation>
    <scope>NUCLEOTIDE SEQUENCE [LARGE SCALE GENOMIC DNA]</scope>
    <source>
        <strain evidence="2 3">AI77</strain>
    </source>
</reference>
<dbReference type="SUPFAM" id="SSF51556">
    <property type="entry name" value="Metallo-dependent hydrolases"/>
    <property type="match status" value="1"/>
</dbReference>
<dbReference type="InterPro" id="IPR012696">
    <property type="entry name" value="PhnM"/>
</dbReference>
<dbReference type="RefSeq" id="WP_159980525.1">
    <property type="nucleotide sequence ID" value="NZ_BLIV01000010.1"/>
</dbReference>
<dbReference type="OrthoDB" id="9785413at2"/>
<dbReference type="InterPro" id="IPR013108">
    <property type="entry name" value="Amidohydro_3"/>
</dbReference>
<organism evidence="2 3">
    <name type="scientific">Roseobacter cerasinus</name>
    <dbReference type="NCBI Taxonomy" id="2602289"/>
    <lineage>
        <taxon>Bacteria</taxon>
        <taxon>Pseudomonadati</taxon>
        <taxon>Pseudomonadota</taxon>
        <taxon>Alphaproteobacteria</taxon>
        <taxon>Rhodobacterales</taxon>
        <taxon>Roseobacteraceae</taxon>
        <taxon>Roseobacter</taxon>
    </lineage>
</organism>
<keyword evidence="3" id="KW-1185">Reference proteome</keyword>
<accession>A0A640VYW9</accession>
<dbReference type="PANTHER" id="PTHR43135">
    <property type="entry name" value="ALPHA-D-RIBOSE 1-METHYLPHOSPHONATE 5-TRIPHOSPHATE DIPHOSPHATASE"/>
    <property type="match status" value="1"/>
</dbReference>
<sequence length="381" mass="40963">MADLNLQGAQVLLPDGLRQGDLSLAGGLIADAPTGRAVPLNGYLVLPGIVDVHGDGFERHLAPRRGAMKQMSEGLVAVEAELAANGITTAVLAQFVSWEGGLRGLEFGSQVFDAIRDTAPTLVTDLRAQLRFETHLLDLYENLPQRAADWAVDYVVFNDHLPHKRLAEGRKPPRMVGQALKAGRNPEDHFALMQQLHAGRDAVPEALDALCRKLEERRVRMGSHDDSSADQRARWHRRGVHVAEFPETQEAAEAAQSAGDAVVLGAPNVVRGGSHNGNVSAVDLIAMGLCDALASDYHYPSPRRAALMLSQSGVLDLTQSWRLVSEGPAAVLGLQDRGTLAPGKRADLVILDAMSHRVAATLVAGRFSYLAGDIAERFFPA</sequence>
<dbReference type="Gene3D" id="3.20.20.140">
    <property type="entry name" value="Metal-dependent hydrolases"/>
    <property type="match status" value="1"/>
</dbReference>
<dbReference type="InterPro" id="IPR051781">
    <property type="entry name" value="Metallo-dep_Hydrolase"/>
</dbReference>
<gene>
    <name evidence="2" type="primary">phnM_3</name>
    <name evidence="2" type="ORF">So717_39080</name>
</gene>
<dbReference type="PANTHER" id="PTHR43135:SF3">
    <property type="entry name" value="ALPHA-D-RIBOSE 1-METHYLPHOSPHONATE 5-TRIPHOSPHATE DIPHOSPHATASE"/>
    <property type="match status" value="1"/>
</dbReference>
<evidence type="ECO:0000313" key="3">
    <source>
        <dbReference type="Proteomes" id="UP000436522"/>
    </source>
</evidence>
<dbReference type="AlphaFoldDB" id="A0A640VYW9"/>
<proteinExistence type="predicted"/>
<dbReference type="InterPro" id="IPR011059">
    <property type="entry name" value="Metal-dep_hydrolase_composite"/>
</dbReference>
<dbReference type="Proteomes" id="UP000436522">
    <property type="component" value="Unassembled WGS sequence"/>
</dbReference>
<dbReference type="InterPro" id="IPR032466">
    <property type="entry name" value="Metal_Hydrolase"/>
</dbReference>
<dbReference type="SUPFAM" id="SSF51338">
    <property type="entry name" value="Composite domain of metallo-dependent hydrolases"/>
    <property type="match status" value="1"/>
</dbReference>
<dbReference type="NCBIfam" id="NF011987">
    <property type="entry name" value="PRK15446.2-3"/>
    <property type="match status" value="1"/>
</dbReference>
<dbReference type="Pfam" id="PF07969">
    <property type="entry name" value="Amidohydro_3"/>
    <property type="match status" value="1"/>
</dbReference>
<comment type="caution">
    <text evidence="2">The sequence shown here is derived from an EMBL/GenBank/DDBJ whole genome shotgun (WGS) entry which is preliminary data.</text>
</comment>
<dbReference type="GO" id="GO:0016810">
    <property type="term" value="F:hydrolase activity, acting on carbon-nitrogen (but not peptide) bonds"/>
    <property type="evidence" value="ECO:0007669"/>
    <property type="project" value="InterPro"/>
</dbReference>
<dbReference type="EMBL" id="BLIV01000010">
    <property type="protein sequence ID" value="GFE52155.1"/>
    <property type="molecule type" value="Genomic_DNA"/>
</dbReference>
<name>A0A640VYW9_9RHOB</name>
<dbReference type="GO" id="GO:0019700">
    <property type="term" value="P:organic phosphonate catabolic process"/>
    <property type="evidence" value="ECO:0007669"/>
    <property type="project" value="InterPro"/>
</dbReference>
<evidence type="ECO:0000259" key="1">
    <source>
        <dbReference type="Pfam" id="PF07969"/>
    </source>
</evidence>
<protein>
    <submittedName>
        <fullName evidence="2">Alpha-D-ribose 1-methylphosphonate 5-triphosphate diphosphatase</fullName>
    </submittedName>
</protein>
<dbReference type="PIRSF" id="PIRSF038971">
    <property type="entry name" value="PhnM"/>
    <property type="match status" value="1"/>
</dbReference>
<feature type="domain" description="Amidohydrolase 3" evidence="1">
    <location>
        <begin position="81"/>
        <end position="366"/>
    </location>
</feature>
<evidence type="ECO:0000313" key="2">
    <source>
        <dbReference type="EMBL" id="GFE52155.1"/>
    </source>
</evidence>